<keyword evidence="4" id="KW-0808">Transferase</keyword>
<name>A0A1F8C0X3_9BACT</name>
<dbReference type="PANTHER" id="PTHR33908:SF11">
    <property type="entry name" value="MEMBRANE PROTEIN"/>
    <property type="match status" value="1"/>
</dbReference>
<feature type="transmembrane region" description="Helical" evidence="8">
    <location>
        <begin position="99"/>
        <end position="117"/>
    </location>
</feature>
<feature type="transmembrane region" description="Helical" evidence="8">
    <location>
        <begin position="16"/>
        <end position="34"/>
    </location>
</feature>
<dbReference type="GO" id="GO:0005886">
    <property type="term" value="C:plasma membrane"/>
    <property type="evidence" value="ECO:0007669"/>
    <property type="project" value="UniProtKB-SubCell"/>
</dbReference>
<dbReference type="STRING" id="1802525.A2975_05210"/>
<dbReference type="InterPro" id="IPR050297">
    <property type="entry name" value="LipidA_mod_glycosyltrf_83"/>
</dbReference>
<organism evidence="9 10">
    <name type="scientific">Candidatus Woesebacteria bacterium RIFCSPLOWO2_01_FULL_44_14</name>
    <dbReference type="NCBI Taxonomy" id="1802525"/>
    <lineage>
        <taxon>Bacteria</taxon>
        <taxon>Candidatus Woeseibacteriota</taxon>
    </lineage>
</organism>
<feature type="transmembrane region" description="Helical" evidence="8">
    <location>
        <begin position="124"/>
        <end position="145"/>
    </location>
</feature>
<dbReference type="GO" id="GO:0009103">
    <property type="term" value="P:lipopolysaccharide biosynthetic process"/>
    <property type="evidence" value="ECO:0007669"/>
    <property type="project" value="UniProtKB-ARBA"/>
</dbReference>
<accession>A0A1F8C0X3</accession>
<proteinExistence type="predicted"/>
<feature type="transmembrane region" description="Helical" evidence="8">
    <location>
        <begin position="151"/>
        <end position="169"/>
    </location>
</feature>
<keyword evidence="5 8" id="KW-0812">Transmembrane</keyword>
<dbReference type="AlphaFoldDB" id="A0A1F8C0X3"/>
<evidence type="ECO:0000313" key="10">
    <source>
        <dbReference type="Proteomes" id="UP000178429"/>
    </source>
</evidence>
<protein>
    <submittedName>
        <fullName evidence="9">Uncharacterized protein</fullName>
    </submittedName>
</protein>
<keyword evidence="2" id="KW-1003">Cell membrane</keyword>
<evidence type="ECO:0000256" key="6">
    <source>
        <dbReference type="ARBA" id="ARBA00022989"/>
    </source>
</evidence>
<evidence type="ECO:0000256" key="1">
    <source>
        <dbReference type="ARBA" id="ARBA00004651"/>
    </source>
</evidence>
<keyword evidence="7 8" id="KW-0472">Membrane</keyword>
<feature type="transmembrane region" description="Helical" evidence="8">
    <location>
        <begin position="354"/>
        <end position="372"/>
    </location>
</feature>
<evidence type="ECO:0000256" key="2">
    <source>
        <dbReference type="ARBA" id="ARBA00022475"/>
    </source>
</evidence>
<reference evidence="9 10" key="1">
    <citation type="journal article" date="2016" name="Nat. Commun.">
        <title>Thousands of microbial genomes shed light on interconnected biogeochemical processes in an aquifer system.</title>
        <authorList>
            <person name="Anantharaman K."/>
            <person name="Brown C.T."/>
            <person name="Hug L.A."/>
            <person name="Sharon I."/>
            <person name="Castelle C.J."/>
            <person name="Probst A.J."/>
            <person name="Thomas B.C."/>
            <person name="Singh A."/>
            <person name="Wilkins M.J."/>
            <person name="Karaoz U."/>
            <person name="Brodie E.L."/>
            <person name="Williams K.H."/>
            <person name="Hubbard S.S."/>
            <person name="Banfield J.F."/>
        </authorList>
    </citation>
    <scope>NUCLEOTIDE SEQUENCE [LARGE SCALE GENOMIC DNA]</scope>
</reference>
<feature type="transmembrane region" description="Helical" evidence="8">
    <location>
        <begin position="190"/>
        <end position="210"/>
    </location>
</feature>
<evidence type="ECO:0000256" key="5">
    <source>
        <dbReference type="ARBA" id="ARBA00022692"/>
    </source>
</evidence>
<feature type="transmembrane region" description="Helical" evidence="8">
    <location>
        <begin position="230"/>
        <end position="247"/>
    </location>
</feature>
<dbReference type="PANTHER" id="PTHR33908">
    <property type="entry name" value="MANNOSYLTRANSFERASE YKCB-RELATED"/>
    <property type="match status" value="1"/>
</dbReference>
<dbReference type="Proteomes" id="UP000178429">
    <property type="component" value="Unassembled WGS sequence"/>
</dbReference>
<evidence type="ECO:0000313" key="9">
    <source>
        <dbReference type="EMBL" id="OGM69976.1"/>
    </source>
</evidence>
<evidence type="ECO:0000256" key="4">
    <source>
        <dbReference type="ARBA" id="ARBA00022679"/>
    </source>
</evidence>
<evidence type="ECO:0000256" key="7">
    <source>
        <dbReference type="ARBA" id="ARBA00023136"/>
    </source>
</evidence>
<feature type="transmembrane region" description="Helical" evidence="8">
    <location>
        <begin position="74"/>
        <end position="93"/>
    </location>
</feature>
<sequence>MEKVKLVKKWIAGNKLEFGILLLILVVGAFFRLYRIGEYMTFLGDEGRDAILVRRLLVHGDPILIGPGTSIGNMYLGPLYYYLMAPALLLAAFNPVGPAVEIALLGVATIWLVWYVARVWYGKIAAGVASALYAIAPTVIIYARSSWNPNIMPFFSLLLVFSVWKFWRLRTSRWVIVTAVTFAATLQSHYLALILGPIIVLFWFLTFISLSVKTTEISDRAPLTKFLKNSFIGLFLFIILMSPLVIFDARHGWNNFNAIKVFFSQRQTTVSARPWTALPKLPDLFLQITARLLTGYNEFVAKALLVLISVPSLLFLLLMKRVPKNETSGNFILFVWIGLALVGLGIYKQHIYDHYFGFFFAAPFLIVGALVGEVFGHLNRVGKTLSILAFLALAGVNLVANPLRFPPNRQLARSVAVAERIEELAAGEKFNFAVIAERNYEGAYQYFLEKNNAPFIIVDPLRLDQTVAEALFVVCELPPEKCDPTHNPKTEVAAFGWSKIEEQWEEFGVTIYKLAHSQ</sequence>
<evidence type="ECO:0000256" key="8">
    <source>
        <dbReference type="SAM" id="Phobius"/>
    </source>
</evidence>
<dbReference type="EMBL" id="MGHL01000007">
    <property type="protein sequence ID" value="OGM69976.1"/>
    <property type="molecule type" value="Genomic_DNA"/>
</dbReference>
<feature type="transmembrane region" description="Helical" evidence="8">
    <location>
        <begin position="299"/>
        <end position="319"/>
    </location>
</feature>
<feature type="transmembrane region" description="Helical" evidence="8">
    <location>
        <begin position="384"/>
        <end position="403"/>
    </location>
</feature>
<comment type="caution">
    <text evidence="9">The sequence shown here is derived from an EMBL/GenBank/DDBJ whole genome shotgun (WGS) entry which is preliminary data.</text>
</comment>
<keyword evidence="3" id="KW-0328">Glycosyltransferase</keyword>
<gene>
    <name evidence="9" type="ORF">A2975_05210</name>
</gene>
<keyword evidence="6 8" id="KW-1133">Transmembrane helix</keyword>
<evidence type="ECO:0000256" key="3">
    <source>
        <dbReference type="ARBA" id="ARBA00022676"/>
    </source>
</evidence>
<dbReference type="GO" id="GO:0016763">
    <property type="term" value="F:pentosyltransferase activity"/>
    <property type="evidence" value="ECO:0007669"/>
    <property type="project" value="TreeGrafter"/>
</dbReference>
<comment type="subcellular location">
    <subcellularLocation>
        <location evidence="1">Cell membrane</location>
        <topology evidence="1">Multi-pass membrane protein</topology>
    </subcellularLocation>
</comment>
<feature type="transmembrane region" description="Helical" evidence="8">
    <location>
        <begin position="331"/>
        <end position="347"/>
    </location>
</feature>